<dbReference type="Proteomes" id="UP000326340">
    <property type="component" value="Unassembled WGS sequence"/>
</dbReference>
<comment type="caution">
    <text evidence="1">The sequence shown here is derived from an EMBL/GenBank/DDBJ whole genome shotgun (WGS) entry which is preliminary data.</text>
</comment>
<reference evidence="1 2" key="1">
    <citation type="journal article" date="2019" name="Sci. Rep.">
        <title>Colletotrichum shisoi sp. nov., an anthracnose pathogen of Perilla frutescens in Japan: molecular phylogenetic, morphological and genomic evidence.</title>
        <authorList>
            <person name="Gan P."/>
            <person name="Tsushima A."/>
            <person name="Hiroyama R."/>
            <person name="Narusaka M."/>
            <person name="Takano Y."/>
            <person name="Narusaka Y."/>
            <person name="Kawaradani M."/>
            <person name="Damm U."/>
            <person name="Shirasu K."/>
        </authorList>
    </citation>
    <scope>NUCLEOTIDE SEQUENCE [LARGE SCALE GENOMIC DNA]</scope>
    <source>
        <strain evidence="1 2">PG-2018a</strain>
    </source>
</reference>
<name>A0A5Q4BYS9_9PEZI</name>
<evidence type="ECO:0000313" key="1">
    <source>
        <dbReference type="EMBL" id="TQN72218.1"/>
    </source>
</evidence>
<protein>
    <submittedName>
        <fullName evidence="1">Uncharacterized protein</fullName>
    </submittedName>
</protein>
<keyword evidence="2" id="KW-1185">Reference proteome</keyword>
<proteinExistence type="predicted"/>
<evidence type="ECO:0000313" key="2">
    <source>
        <dbReference type="Proteomes" id="UP000326340"/>
    </source>
</evidence>
<dbReference type="EMBL" id="PUHP01000191">
    <property type="protein sequence ID" value="TQN72218.1"/>
    <property type="molecule type" value="Genomic_DNA"/>
</dbReference>
<gene>
    <name evidence="1" type="ORF">CSHISOI_03263</name>
</gene>
<accession>A0A5Q4BYS9</accession>
<dbReference type="AlphaFoldDB" id="A0A5Q4BYS9"/>
<organism evidence="1 2">
    <name type="scientific">Colletotrichum shisoi</name>
    <dbReference type="NCBI Taxonomy" id="2078593"/>
    <lineage>
        <taxon>Eukaryota</taxon>
        <taxon>Fungi</taxon>
        <taxon>Dikarya</taxon>
        <taxon>Ascomycota</taxon>
        <taxon>Pezizomycotina</taxon>
        <taxon>Sordariomycetes</taxon>
        <taxon>Hypocreomycetidae</taxon>
        <taxon>Glomerellales</taxon>
        <taxon>Glomerellaceae</taxon>
        <taxon>Colletotrichum</taxon>
        <taxon>Colletotrichum destructivum species complex</taxon>
    </lineage>
</organism>
<sequence>MTSAEKEPAPIPVVKFGIMLTNALESTMSLFLNCPA</sequence>